<dbReference type="RefSeq" id="WP_012997362.1">
    <property type="nucleotide sequence ID" value="NC_013926.1"/>
</dbReference>
<dbReference type="InterPro" id="IPR011962">
    <property type="entry name" value="dCTP_deaminase"/>
</dbReference>
<dbReference type="InterPro" id="IPR036157">
    <property type="entry name" value="dUTPase-like_sf"/>
</dbReference>
<name>D3TA77_ACIB4</name>
<evidence type="ECO:0000256" key="1">
    <source>
        <dbReference type="ARBA" id="ARBA00022801"/>
    </source>
</evidence>
<keyword evidence="2" id="KW-0546">Nucleotide metabolism</keyword>
<dbReference type="HOGENOM" id="CLU_087476_3_1_2"/>
<sequence>MLSDRDIATAMKKGEIDIKGFREENMTPNGYDLTIGEIMIPSKNLHIKEGEIKIPSLTRFLVGSKEYIKLDENHAAQIWIKSRWARRGVLASFGVVDAGFEGILTMGAFATEEIVIKIGDKFAQISFFDLKSPAHKTYAERSGNYQKQKSIKI</sequence>
<dbReference type="GeneID" id="8828158"/>
<evidence type="ECO:0000313" key="3">
    <source>
        <dbReference type="EMBL" id="ADD09006.1"/>
    </source>
</evidence>
<dbReference type="CDD" id="cd07557">
    <property type="entry name" value="trimeric_dUTPase"/>
    <property type="match status" value="1"/>
</dbReference>
<evidence type="ECO:0000256" key="2">
    <source>
        <dbReference type="ARBA" id="ARBA00023080"/>
    </source>
</evidence>
<dbReference type="OrthoDB" id="33242at2157"/>
<accession>D3TA77</accession>
<proteinExistence type="predicted"/>
<dbReference type="SUPFAM" id="SSF51283">
    <property type="entry name" value="dUTPase-like"/>
    <property type="match status" value="1"/>
</dbReference>
<dbReference type="KEGG" id="abi:Aboo_1197"/>
<dbReference type="Gene3D" id="2.70.40.10">
    <property type="match status" value="1"/>
</dbReference>
<dbReference type="NCBIfam" id="TIGR02274">
    <property type="entry name" value="dCTP_deam"/>
    <property type="match status" value="1"/>
</dbReference>
<dbReference type="PANTHER" id="PTHR42680:SF3">
    <property type="entry name" value="DCTP DEAMINASE"/>
    <property type="match status" value="1"/>
</dbReference>
<dbReference type="Proteomes" id="UP000001400">
    <property type="component" value="Chromosome"/>
</dbReference>
<keyword evidence="4" id="KW-1185">Reference proteome</keyword>
<organism evidence="3 4">
    <name type="scientific">Aciduliprofundum boonei (strain DSM 19572 / T469)</name>
    <dbReference type="NCBI Taxonomy" id="439481"/>
    <lineage>
        <taxon>Archaea</taxon>
        <taxon>Methanobacteriati</taxon>
        <taxon>Thermoplasmatota</taxon>
        <taxon>DHVE2 group</taxon>
        <taxon>Candidatus Aciduliprofundum</taxon>
    </lineage>
</organism>
<keyword evidence="1" id="KW-0378">Hydrolase</keyword>
<evidence type="ECO:0000313" key="4">
    <source>
        <dbReference type="Proteomes" id="UP000001400"/>
    </source>
</evidence>
<gene>
    <name evidence="3" type="ordered locus">Aboo_1197</name>
</gene>
<reference evidence="3" key="1">
    <citation type="submission" date="2010-02" db="EMBL/GenBank/DDBJ databases">
        <title>Complete sequence of Aciduliprofundum boonei T469.</title>
        <authorList>
            <consortium name="US DOE Joint Genome Institute"/>
            <person name="Lucas S."/>
            <person name="Copeland A."/>
            <person name="Lapidus A."/>
            <person name="Cheng J.-F."/>
            <person name="Bruce D."/>
            <person name="Goodwin L."/>
            <person name="Pitluck S."/>
            <person name="Saunders E."/>
            <person name="Detter J.C."/>
            <person name="Han C."/>
            <person name="Tapia R."/>
            <person name="Land M."/>
            <person name="Hauser L."/>
            <person name="Kyrpides N."/>
            <person name="Mikhailova N."/>
            <person name="Flores G."/>
            <person name="Reysenbach A.-L."/>
            <person name="Woyke T."/>
        </authorList>
    </citation>
    <scope>NUCLEOTIDE SEQUENCE</scope>
    <source>
        <strain evidence="3">T469</strain>
    </source>
</reference>
<dbReference type="GO" id="GO:0006229">
    <property type="term" value="P:dUTP biosynthetic process"/>
    <property type="evidence" value="ECO:0007669"/>
    <property type="project" value="InterPro"/>
</dbReference>
<dbReference type="Pfam" id="PF22769">
    <property type="entry name" value="DCD"/>
    <property type="match status" value="1"/>
</dbReference>
<dbReference type="InterPro" id="IPR033704">
    <property type="entry name" value="dUTPase_trimeric"/>
</dbReference>
<protein>
    <submittedName>
        <fullName evidence="3">Deoxycytidine triphosphate deaminase</fullName>
    </submittedName>
</protein>
<dbReference type="AlphaFoldDB" id="D3TA77"/>
<dbReference type="EMBL" id="CP001941">
    <property type="protein sequence ID" value="ADD09006.1"/>
    <property type="molecule type" value="Genomic_DNA"/>
</dbReference>
<dbReference type="GO" id="GO:0008829">
    <property type="term" value="F:dCTP deaminase activity"/>
    <property type="evidence" value="ECO:0007669"/>
    <property type="project" value="InterPro"/>
</dbReference>
<dbReference type="PANTHER" id="PTHR42680">
    <property type="entry name" value="DCTP DEAMINASE"/>
    <property type="match status" value="1"/>
</dbReference>